<sequence>MERNKQSQPVNIINILKFVICTILGIVIVLIPFSFSNGVDTVLFHYLKLVVQALYTPIQVLIILAFVISALLATYDMIAKPAWIRENPTLKNLFSTTPFYLFNRIMGAVISLLCFFKFGPQVITSMETGGAMLDLATQLSVLIPIMLLLQTLILEFGAMEFIGELVGFIMRPLFKMSEMTAVSAISAWVGPGNAAILGTKELFEKGYFTVKEVAAIGSQFAISSVGWVVLVCSVLDVMDKFGMIFLGITLIGMIVAAISVRIPPISKYPDVYVDGSTERHVEVDQSQSKWQRAIGNACLRASQVTAQNFISKKDNMMFYVLWLMPIIVFWGTIALAISVYTPLLGWVSYPVELVLNLFNVAESNITASAIMSGFADNYLPVILGSKVTSAESRTIIAMMSILQLIFMSEIATLLKSTGALKNFKDILIIFLLRTFISLPFVILFVKIILF</sequence>
<feature type="transmembrane region" description="Helical" evidence="1">
    <location>
        <begin position="216"/>
        <end position="235"/>
    </location>
</feature>
<proteinExistence type="predicted"/>
<feature type="transmembrane region" description="Helical" evidence="1">
    <location>
        <begin position="426"/>
        <end position="449"/>
    </location>
</feature>
<keyword evidence="1" id="KW-0472">Membrane</keyword>
<comment type="caution">
    <text evidence="2">The sequence shown here is derived from an EMBL/GenBank/DDBJ whole genome shotgun (WGS) entry which is preliminary data.</text>
</comment>
<organism evidence="2 3">
    <name type="scientific">Staphylococcus canis</name>
    <dbReference type="NCBI Taxonomy" id="2724942"/>
    <lineage>
        <taxon>Bacteria</taxon>
        <taxon>Bacillati</taxon>
        <taxon>Bacillota</taxon>
        <taxon>Bacilli</taxon>
        <taxon>Bacillales</taxon>
        <taxon>Staphylococcaceae</taxon>
        <taxon>Staphylococcus</taxon>
    </lineage>
</organism>
<evidence type="ECO:0000313" key="3">
    <source>
        <dbReference type="Proteomes" id="UP000751852"/>
    </source>
</evidence>
<feature type="transmembrane region" description="Helical" evidence="1">
    <location>
        <begin position="179"/>
        <end position="196"/>
    </location>
</feature>
<feature type="transmembrane region" description="Helical" evidence="1">
    <location>
        <begin position="55"/>
        <end position="78"/>
    </location>
</feature>
<accession>A0ABS0TA86</accession>
<dbReference type="Proteomes" id="UP000751852">
    <property type="component" value="Unassembled WGS sequence"/>
</dbReference>
<protein>
    <submittedName>
        <fullName evidence="2">Arginine transporter</fullName>
    </submittedName>
</protein>
<keyword evidence="1" id="KW-0812">Transmembrane</keyword>
<reference evidence="2 3" key="1">
    <citation type="submission" date="2020-04" db="EMBL/GenBank/DDBJ databases">
        <title>Staphylococcus species from domestic dog.</title>
        <authorList>
            <person name="Paterson G.K."/>
        </authorList>
    </citation>
    <scope>NUCLEOTIDE SEQUENCE [LARGE SCALE GENOMIC DNA]</scope>
    <source>
        <strain evidence="2 3">H16/1A</strain>
    </source>
</reference>
<keyword evidence="1" id="KW-1133">Transmembrane helix</keyword>
<name>A0ABS0TA86_9STAP</name>
<feature type="transmembrane region" description="Helical" evidence="1">
    <location>
        <begin position="242"/>
        <end position="262"/>
    </location>
</feature>
<keyword evidence="3" id="KW-1185">Reference proteome</keyword>
<feature type="transmembrane region" description="Helical" evidence="1">
    <location>
        <begin position="139"/>
        <end position="158"/>
    </location>
</feature>
<gene>
    <name evidence="2" type="ORF">HHH54_03595</name>
</gene>
<dbReference type="EMBL" id="JABANU010000006">
    <property type="protein sequence ID" value="MBI5974683.1"/>
    <property type="molecule type" value="Genomic_DNA"/>
</dbReference>
<evidence type="ECO:0000256" key="1">
    <source>
        <dbReference type="SAM" id="Phobius"/>
    </source>
</evidence>
<feature type="transmembrane region" description="Helical" evidence="1">
    <location>
        <begin position="353"/>
        <end position="375"/>
    </location>
</feature>
<feature type="transmembrane region" description="Helical" evidence="1">
    <location>
        <begin position="395"/>
        <end position="414"/>
    </location>
</feature>
<feature type="transmembrane region" description="Helical" evidence="1">
    <location>
        <begin position="319"/>
        <end position="341"/>
    </location>
</feature>
<feature type="transmembrane region" description="Helical" evidence="1">
    <location>
        <begin position="99"/>
        <end position="119"/>
    </location>
</feature>
<evidence type="ECO:0000313" key="2">
    <source>
        <dbReference type="EMBL" id="MBI5974683.1"/>
    </source>
</evidence>
<feature type="transmembrane region" description="Helical" evidence="1">
    <location>
        <begin position="12"/>
        <end position="35"/>
    </location>
</feature>